<protein>
    <recommendedName>
        <fullName evidence="9">Alpha-2-macroglobulin</fullName>
    </recommendedName>
</protein>
<dbReference type="InterPro" id="IPR047565">
    <property type="entry name" value="Alpha-macroglob_thiol-ester_cl"/>
</dbReference>
<evidence type="ECO:0000313" key="8">
    <source>
        <dbReference type="Proteomes" id="UP000613030"/>
    </source>
</evidence>
<dbReference type="Proteomes" id="UP000613030">
    <property type="component" value="Unassembled WGS sequence"/>
</dbReference>
<name>A0ABS1KSX3_9BACT</name>
<evidence type="ECO:0000256" key="1">
    <source>
        <dbReference type="ARBA" id="ARBA00010556"/>
    </source>
</evidence>
<dbReference type="InterPro" id="IPR002890">
    <property type="entry name" value="MG2"/>
</dbReference>
<feature type="region of interest" description="Disordered" evidence="3">
    <location>
        <begin position="466"/>
        <end position="486"/>
    </location>
</feature>
<dbReference type="SMART" id="SM01419">
    <property type="entry name" value="Thiol-ester_cl"/>
    <property type="match status" value="1"/>
</dbReference>
<keyword evidence="4" id="KW-0472">Membrane</keyword>
<feature type="transmembrane region" description="Helical" evidence="4">
    <location>
        <begin position="9"/>
        <end position="27"/>
    </location>
</feature>
<accession>A0ABS1KSX3</accession>
<keyword evidence="4" id="KW-0812">Transmembrane</keyword>
<keyword evidence="4" id="KW-1133">Transmembrane helix</keyword>
<evidence type="ECO:0000256" key="4">
    <source>
        <dbReference type="SAM" id="Phobius"/>
    </source>
</evidence>
<dbReference type="PANTHER" id="PTHR40094">
    <property type="entry name" value="ALPHA-2-MACROGLOBULIN HOMOLOG"/>
    <property type="match status" value="1"/>
</dbReference>
<dbReference type="SMART" id="SM01360">
    <property type="entry name" value="A2M"/>
    <property type="match status" value="1"/>
</dbReference>
<dbReference type="Pfam" id="PF00207">
    <property type="entry name" value="A2M"/>
    <property type="match status" value="1"/>
</dbReference>
<dbReference type="InterPro" id="IPR041462">
    <property type="entry name" value="Bact_A2M_MG6"/>
</dbReference>
<dbReference type="Gene3D" id="2.60.40.1930">
    <property type="match status" value="1"/>
</dbReference>
<dbReference type="Gene3D" id="1.50.10.20">
    <property type="match status" value="1"/>
</dbReference>
<gene>
    <name evidence="7" type="ORF">JI741_14950</name>
</gene>
<keyword evidence="2" id="KW-0732">Signal</keyword>
<dbReference type="InterPro" id="IPR021868">
    <property type="entry name" value="Alpha_2_Macroglob_MG3"/>
</dbReference>
<dbReference type="InterPro" id="IPR041246">
    <property type="entry name" value="Bact_MG10"/>
</dbReference>
<dbReference type="SUPFAM" id="SSF48239">
    <property type="entry name" value="Terpenoid cyclases/Protein prenyltransferases"/>
    <property type="match status" value="1"/>
</dbReference>
<evidence type="ECO:0008006" key="9">
    <source>
        <dbReference type="Google" id="ProtNLM"/>
    </source>
</evidence>
<dbReference type="InterPro" id="IPR011625">
    <property type="entry name" value="A2M_N_BRD"/>
</dbReference>
<proteinExistence type="inferred from homology"/>
<reference evidence="7 8" key="1">
    <citation type="submission" date="2021-01" db="EMBL/GenBank/DDBJ databases">
        <title>Chryseolinea sp. Jin1 Genome sequencing and assembly.</title>
        <authorList>
            <person name="Kim I."/>
        </authorList>
    </citation>
    <scope>NUCLEOTIDE SEQUENCE [LARGE SCALE GENOMIC DNA]</scope>
    <source>
        <strain evidence="7 8">Jin1</strain>
    </source>
</reference>
<feature type="domain" description="Alpha-2-macroglobulin" evidence="6">
    <location>
        <begin position="1198"/>
        <end position="1286"/>
    </location>
</feature>
<evidence type="ECO:0000313" key="7">
    <source>
        <dbReference type="EMBL" id="MBL0742524.1"/>
    </source>
</evidence>
<dbReference type="Pfam" id="PF11974">
    <property type="entry name" value="bMG3"/>
    <property type="match status" value="1"/>
</dbReference>
<dbReference type="Pfam" id="PF17972">
    <property type="entry name" value="bMG5"/>
    <property type="match status" value="1"/>
</dbReference>
<dbReference type="Pfam" id="PF17973">
    <property type="entry name" value="bMG10"/>
    <property type="match status" value="1"/>
</dbReference>
<organism evidence="7 8">
    <name type="scientific">Chryseolinea lacunae</name>
    <dbReference type="NCBI Taxonomy" id="2801331"/>
    <lineage>
        <taxon>Bacteria</taxon>
        <taxon>Pseudomonadati</taxon>
        <taxon>Bacteroidota</taxon>
        <taxon>Cytophagia</taxon>
        <taxon>Cytophagales</taxon>
        <taxon>Fulvivirgaceae</taxon>
        <taxon>Chryseolinea</taxon>
    </lineage>
</organism>
<evidence type="ECO:0000259" key="6">
    <source>
        <dbReference type="SMART" id="SM01360"/>
    </source>
</evidence>
<dbReference type="RefSeq" id="WP_202010844.1">
    <property type="nucleotide sequence ID" value="NZ_JAERRB010000004.1"/>
</dbReference>
<dbReference type="InterPro" id="IPR008930">
    <property type="entry name" value="Terpenoid_cyclase/PrenylTrfase"/>
</dbReference>
<dbReference type="InterPro" id="IPR041203">
    <property type="entry name" value="Bact_A2M_MG5"/>
</dbReference>
<evidence type="ECO:0000256" key="2">
    <source>
        <dbReference type="ARBA" id="ARBA00022729"/>
    </source>
</evidence>
<keyword evidence="8" id="KW-1185">Reference proteome</keyword>
<dbReference type="SMART" id="SM01359">
    <property type="entry name" value="A2M_N_2"/>
    <property type="match status" value="1"/>
</dbReference>
<dbReference type="Pfam" id="PF07703">
    <property type="entry name" value="A2M_BRD"/>
    <property type="match status" value="1"/>
</dbReference>
<dbReference type="InterPro" id="IPR011626">
    <property type="entry name" value="Alpha-macroglobulin_TED"/>
</dbReference>
<dbReference type="Pfam" id="PF07678">
    <property type="entry name" value="TED_complement"/>
    <property type="match status" value="1"/>
</dbReference>
<dbReference type="Gene3D" id="2.60.40.3710">
    <property type="match status" value="1"/>
</dbReference>
<dbReference type="CDD" id="cd02891">
    <property type="entry name" value="A2M_like"/>
    <property type="match status" value="1"/>
</dbReference>
<dbReference type="InterPro" id="IPR051802">
    <property type="entry name" value="YfhM-like"/>
</dbReference>
<dbReference type="Pfam" id="PF01835">
    <property type="entry name" value="MG2"/>
    <property type="match status" value="1"/>
</dbReference>
<sequence>MQKNSWKKIAIGLVAVIVLAAGVFYVTTSKGTKTSQTFVDPAFGEYISSYTAGVVSAGSSVRIILAQDAVDSTAVGQETSVSLFSLSPGVKGTTTWLDQRTVEFKPETRLLSGQVYEVSFALSKLLEVPGNLKTFQYTFQVIPQNFEMSIENVRPYVKTELKRQRVEGMLVTADLADKDAVEKMMKATQEGKDLKVTWTHAAEGKQHLFTVEDVTRKETASAVNLTLDGASLGIKQTEQKDVEIPALGDFKVTNVKVEQSATQHVVIQFSDPLNEKQTLDGLISIADVGTLDFDVKDNEIRVYPPVRQTGSKTLKWEAGIRNVLDYKMKAGGSIEVVFEQLDPAVRFTGKGSILPSTDGLIMPFEAVNLKSVDVEIVKIFEKNVLQFFQVNDYDGSAELRRVGRPVLRKTISLENAGVTDLGKWNRFTLDLTKLINTEPGAIYQVRIGFKKAYLAYGCDDGEESASASTDMANLSEEAWEGEESEGSYWDSYEDYYYGEDYDWDQRDNPCNSSYYSGERNIKKNVLASDLGLLAKRGTDGNTVAIVTDLKTTQPLSGVIIEIYDYQQVLIGSGVTDGDGKAVVKTKETPFALVAKSGAQRGYLKLGDGESLSISNFDVGGERVNKGLKGFVYGERGVWRPGDSLYITFLLEDKLKLLPSTHPVVFELQNPQGQVTSRIVRSSGENGFYTFATNTAADAPTGNWTAKVKVGGAEFTQPVKIETVKPNRLKINLDFGVDKISAGNSNVSGKLNVKWLHGAPGRNLKAEFEVLLTKAETKFQRYPDFAFDDPSREFTSEAKTIFEGTTDDEGNAVVNATLEATENAPGMLNAVFRGKAFEESGNFSIDRFSLPYYPYTSFTGLRLPPGDKARGMLLTDTTHRVDVVTVDADGNPVNRDRVEMSIYKLEWRWWWNSEGEDANFMSSSYTRLITSGATKTVNGKGAWNFKINYPEWGRYYVKAYDPVSGHSSGKIVYIDWPGWAGRSRGGNEGANMLAFNSDKPVYKTGEKATIVIPGSDQGRALVSIESGSSVLQTYWVETKKGDNPFSFEITKEMSPNVFANVTLVQPHAQVVNDLPLRLYGVIPISVVDEETHLEPVINIPDVLEPGKEVRIKVSEKTNRKMTYTLAVVDEGLLDLTRFKTPDAWNRFYAREALGVKTWDVFDDVIGAFGSRIERLLAIGGDMEAAGKEDDSKANRFKPVVKFLGPFTLSGGSNEHKFIMPQYIGSVKTMVVAGYEGAYGKADKATPVRKPLMVLATLPRVLGPEEKLKLPVTLFTMEKSIRNVKVEVKTSGPLQVSNPTQTVTMSGADMTVEFDLAVKSATGIAKVEVTASSGNYTATDVIEIEIRNPNPPVSKAVETIVESGKTWNSNVEVVGLVGTNSAVLELSSLPPINLGQRLKYLLQYPYGCIEQTTSSVFPQLYVDQVKALTDGEKVAIQSHVKAGVERLKLFVTRDGGFAYWPGGEDSDSWGTTYAGHFLVEAEAKGYFVPNDMLKRWKKFQRNKAQAWRKNLEGGSSELIQAYRLYTLALAGDPEMGAMNRLREQQAMPPTASWMLAAAYAKAGQPEAAKKLIANLPTAVKPYQEMAYSYGSDLRDKAIMLETLVTLNERTKGFTLVKEISTSLSSPSYWMSTQTTAWCLKSVGAFASGEKKGPMKFTYTYNGKTVTAQTDLTVSQVTLPVDGVKSRDLKVVSETQGTLFARLILEGTPARGQEEEGENNLSLNVAYADTDGGAIDPTTLEQGTEFVATVTVFNPGLRGTYKNLALNQIFPSGWEINNLRLDEAEDRLKSDVPAYQDIRDDRVYTYFDLNAGQRKTFKVLLTASYAGSYYLPSVSCEAMYDHSVYARKKGQVVEVVKPVTQ</sequence>
<feature type="compositionally biased region" description="Acidic residues" evidence="3">
    <location>
        <begin position="477"/>
        <end position="486"/>
    </location>
</feature>
<dbReference type="PANTHER" id="PTHR40094:SF1">
    <property type="entry name" value="UBIQUITIN DOMAIN-CONTAINING PROTEIN"/>
    <property type="match status" value="1"/>
</dbReference>
<dbReference type="EMBL" id="JAERRB010000004">
    <property type="protein sequence ID" value="MBL0742524.1"/>
    <property type="molecule type" value="Genomic_DNA"/>
</dbReference>
<feature type="domain" description="Alpha-2-macroglobulin bait region" evidence="5">
    <location>
        <begin position="992"/>
        <end position="1134"/>
    </location>
</feature>
<comment type="similarity">
    <text evidence="1">Belongs to the protease inhibitor I39 (alpha-2-macroglobulin) family. Bacterial alpha-2-macroglobulin subfamily.</text>
</comment>
<evidence type="ECO:0000256" key="3">
    <source>
        <dbReference type="SAM" id="MobiDB-lite"/>
    </source>
</evidence>
<dbReference type="Pfam" id="PF17962">
    <property type="entry name" value="bMG6"/>
    <property type="match status" value="1"/>
</dbReference>
<dbReference type="InterPro" id="IPR001599">
    <property type="entry name" value="Macroglobln_a2"/>
</dbReference>
<comment type="caution">
    <text evidence="7">The sequence shown here is derived from an EMBL/GenBank/DDBJ whole genome shotgun (WGS) entry which is preliminary data.</text>
</comment>
<evidence type="ECO:0000259" key="5">
    <source>
        <dbReference type="SMART" id="SM01359"/>
    </source>
</evidence>